<evidence type="ECO:0000256" key="6">
    <source>
        <dbReference type="ARBA" id="ARBA00022833"/>
    </source>
</evidence>
<dbReference type="PANTHER" id="PTHR37016:SF3">
    <property type="entry name" value="NEUTRAL PROTEASE 2-RELATED"/>
    <property type="match status" value="1"/>
</dbReference>
<evidence type="ECO:0000256" key="8">
    <source>
        <dbReference type="SAM" id="MobiDB-lite"/>
    </source>
</evidence>
<dbReference type="InterPro" id="IPR029463">
    <property type="entry name" value="Lys_MEP"/>
</dbReference>
<feature type="domain" description="Lysine-specific metallo-endopeptidase" evidence="10">
    <location>
        <begin position="233"/>
        <end position="366"/>
    </location>
</feature>
<gene>
    <name evidence="11" type="ORF">VKT23_000148</name>
</gene>
<evidence type="ECO:0000256" key="7">
    <source>
        <dbReference type="ARBA" id="ARBA00023049"/>
    </source>
</evidence>
<dbReference type="InterPro" id="IPR024079">
    <property type="entry name" value="MetalloPept_cat_dom_sf"/>
</dbReference>
<feature type="compositionally biased region" description="Low complexity" evidence="8">
    <location>
        <begin position="179"/>
        <end position="197"/>
    </location>
</feature>
<dbReference type="InterPro" id="IPR050414">
    <property type="entry name" value="Fungal_M35_metalloproteases"/>
</dbReference>
<keyword evidence="6" id="KW-0862">Zinc</keyword>
<keyword evidence="3" id="KW-0645">Protease</keyword>
<dbReference type="Gene3D" id="3.40.390.10">
    <property type="entry name" value="Collagenase (Catalytic Domain)"/>
    <property type="match status" value="1"/>
</dbReference>
<evidence type="ECO:0000256" key="4">
    <source>
        <dbReference type="ARBA" id="ARBA00022723"/>
    </source>
</evidence>
<accession>A0ABR1K789</accession>
<evidence type="ECO:0000259" key="10">
    <source>
        <dbReference type="SMART" id="SM01351"/>
    </source>
</evidence>
<keyword evidence="12" id="KW-1185">Reference proteome</keyword>
<reference evidence="11 12" key="1">
    <citation type="submission" date="2024-01" db="EMBL/GenBank/DDBJ databases">
        <title>A draft genome for the cacao thread blight pathogen Marasmiellus scandens.</title>
        <authorList>
            <person name="Baruah I.K."/>
            <person name="Leung J."/>
            <person name="Bukari Y."/>
            <person name="Amoako-Attah I."/>
            <person name="Meinhardt L.W."/>
            <person name="Bailey B.A."/>
            <person name="Cohen S.P."/>
        </authorList>
    </citation>
    <scope>NUCLEOTIDE SEQUENCE [LARGE SCALE GENOMIC DNA]</scope>
    <source>
        <strain evidence="11 12">GH-19</strain>
    </source>
</reference>
<evidence type="ECO:0000313" key="11">
    <source>
        <dbReference type="EMBL" id="KAK7472037.1"/>
    </source>
</evidence>
<keyword evidence="9" id="KW-0732">Signal</keyword>
<evidence type="ECO:0000256" key="3">
    <source>
        <dbReference type="ARBA" id="ARBA00022670"/>
    </source>
</evidence>
<dbReference type="Proteomes" id="UP001498398">
    <property type="component" value="Unassembled WGS sequence"/>
</dbReference>
<dbReference type="SUPFAM" id="SSF55486">
    <property type="entry name" value="Metalloproteases ('zincins'), catalytic domain"/>
    <property type="match status" value="1"/>
</dbReference>
<keyword evidence="4" id="KW-0479">Metal-binding</keyword>
<evidence type="ECO:0000256" key="2">
    <source>
        <dbReference type="ARBA" id="ARBA00010279"/>
    </source>
</evidence>
<feature type="chain" id="PRO_5046341502" description="Lysine-specific metallo-endopeptidase domain-containing protein" evidence="9">
    <location>
        <begin position="25"/>
        <end position="372"/>
    </location>
</feature>
<proteinExistence type="inferred from homology"/>
<comment type="similarity">
    <text evidence="2">Belongs to the peptidase M35 family.</text>
</comment>
<organism evidence="11 12">
    <name type="scientific">Marasmiellus scandens</name>
    <dbReference type="NCBI Taxonomy" id="2682957"/>
    <lineage>
        <taxon>Eukaryota</taxon>
        <taxon>Fungi</taxon>
        <taxon>Dikarya</taxon>
        <taxon>Basidiomycota</taxon>
        <taxon>Agaricomycotina</taxon>
        <taxon>Agaricomycetes</taxon>
        <taxon>Agaricomycetidae</taxon>
        <taxon>Agaricales</taxon>
        <taxon>Marasmiineae</taxon>
        <taxon>Omphalotaceae</taxon>
        <taxon>Marasmiellus</taxon>
    </lineage>
</organism>
<sequence length="372" mass="40581">MFTSKKLQRLFISALLTCALSVYAAPAGTGDLVITLSAPSTAKGVDELKIKVTVTNTGNETLQLLKDPRTLLVNSQTNSFKIASDGGSPAFEGKMMKFVPEKNKKNVQILQPGKAFSVVHELNMYDFTKSGEGTYQIAPSSQALQFSAVDANTSKIEKLQGKTDPKTTSVKIKLSGQLKSSTSRPSSSQGSRPGSSGKSKRAGPTFSQCNTNQETAIKEAVKEATTYAKESETYLKANKKGTPRYVEWFGTFQAVRHTKVLDIFEKMVKQGFDSYTYVCDPSPGTYAYVYPTQFGVVYVCDDFFDANTPLTGTDSKAGTLVHETSHFPQIGDTEDHAYGHTDAQDLARNDPDKAIENADNYEFFAENTPHLA</sequence>
<dbReference type="Gene3D" id="2.60.40.2970">
    <property type="match status" value="1"/>
</dbReference>
<evidence type="ECO:0000256" key="1">
    <source>
        <dbReference type="ARBA" id="ARBA00001947"/>
    </source>
</evidence>
<evidence type="ECO:0000256" key="5">
    <source>
        <dbReference type="ARBA" id="ARBA00022801"/>
    </source>
</evidence>
<evidence type="ECO:0000256" key="9">
    <source>
        <dbReference type="SAM" id="SignalP"/>
    </source>
</evidence>
<feature type="region of interest" description="Disordered" evidence="8">
    <location>
        <begin position="160"/>
        <end position="208"/>
    </location>
</feature>
<dbReference type="EMBL" id="JBANRG010000001">
    <property type="protein sequence ID" value="KAK7472037.1"/>
    <property type="molecule type" value="Genomic_DNA"/>
</dbReference>
<protein>
    <recommendedName>
        <fullName evidence="10">Lysine-specific metallo-endopeptidase domain-containing protein</fullName>
    </recommendedName>
</protein>
<comment type="caution">
    <text evidence="11">The sequence shown here is derived from an EMBL/GenBank/DDBJ whole genome shotgun (WGS) entry which is preliminary data.</text>
</comment>
<dbReference type="Pfam" id="PF14521">
    <property type="entry name" value="Aspzincin_M35"/>
    <property type="match status" value="1"/>
</dbReference>
<keyword evidence="7" id="KW-0482">Metalloprotease</keyword>
<evidence type="ECO:0000313" key="12">
    <source>
        <dbReference type="Proteomes" id="UP001498398"/>
    </source>
</evidence>
<dbReference type="PANTHER" id="PTHR37016">
    <property type="match status" value="1"/>
</dbReference>
<keyword evidence="5" id="KW-0378">Hydrolase</keyword>
<name>A0ABR1K789_9AGAR</name>
<feature type="signal peptide" evidence="9">
    <location>
        <begin position="1"/>
        <end position="24"/>
    </location>
</feature>
<comment type="cofactor">
    <cofactor evidence="1">
        <name>Zn(2+)</name>
        <dbReference type="ChEBI" id="CHEBI:29105"/>
    </cofactor>
</comment>
<dbReference type="SMART" id="SM01351">
    <property type="entry name" value="Aspzincin_M35"/>
    <property type="match status" value="1"/>
</dbReference>